<accession>A0A9D2F0E3</accession>
<dbReference type="InterPro" id="IPR007739">
    <property type="entry name" value="RgpF"/>
</dbReference>
<reference evidence="1" key="1">
    <citation type="journal article" date="2021" name="PeerJ">
        <title>Extensive microbial diversity within the chicken gut microbiome revealed by metagenomics and culture.</title>
        <authorList>
            <person name="Gilroy R."/>
            <person name="Ravi A."/>
            <person name="Getino M."/>
            <person name="Pursley I."/>
            <person name="Horton D.L."/>
            <person name="Alikhan N.F."/>
            <person name="Baker D."/>
            <person name="Gharbi K."/>
            <person name="Hall N."/>
            <person name="Watson M."/>
            <person name="Adriaenssens E.M."/>
            <person name="Foster-Nyarko E."/>
            <person name="Jarju S."/>
            <person name="Secka A."/>
            <person name="Antonio M."/>
            <person name="Oren A."/>
            <person name="Chaudhuri R.R."/>
            <person name="La Ragione R."/>
            <person name="Hildebrand F."/>
            <person name="Pallen M.J."/>
        </authorList>
    </citation>
    <scope>NUCLEOTIDE SEQUENCE</scope>
    <source>
        <strain evidence="1">3436</strain>
    </source>
</reference>
<organism evidence="1 2">
    <name type="scientific">Candidatus Gemmiger excrementavium</name>
    <dbReference type="NCBI Taxonomy" id="2838608"/>
    <lineage>
        <taxon>Bacteria</taxon>
        <taxon>Bacillati</taxon>
        <taxon>Bacillota</taxon>
        <taxon>Clostridia</taxon>
        <taxon>Eubacteriales</taxon>
        <taxon>Gemmiger</taxon>
    </lineage>
</organism>
<comment type="caution">
    <text evidence="1">The sequence shown here is derived from an EMBL/GenBank/DDBJ whole genome shotgun (WGS) entry which is preliminary data.</text>
</comment>
<dbReference type="AlphaFoldDB" id="A0A9D2F0E3"/>
<protein>
    <submittedName>
        <fullName evidence="1">Rhamnan synthesis F family protein</fullName>
    </submittedName>
</protein>
<name>A0A9D2F0E3_9FIRM</name>
<sequence>MERLFIYFHYDRQGVIDTPCRLAVQAMQRYGEVLFVTNGTVETPDRTWVEESGVVLLERENTGFDVGAYRQALLTRGREEISRYDEVVLMNYTLAGPVCDLAPMFAAMETRQDLDFWGLTRHYAIRSRRFGGHVPEHLQSHFLALRSRLLRSDAFWRYWLEMELPTSYEESVIRHETRFTSHFASLGFRWDSFVDTGELAEIFVNPIMACPRELVANRGCPFFKRRSFFTPFGDELRRTDGTAARELYDYLKGCTDYPVEEVVRALLRDQPLSELARNLHWRYGLSADIAVSPSLEGTGLRLLRWTPFLGDPVTRWYCHQEAEAAQMVLHQAIQLFAKEPLLGVLCPALPLWPRALQDVRRQWNTDRDWVQQKTRLPINDDPPPAPHAGWVLVRTAAFAQGVPEIRQARDVWLLPLLAQKSGYATAVLEREAQRAAAADVLALYMQAAEEPATLAKQLGRLAKHRLKRR</sequence>
<gene>
    <name evidence="1" type="ORF">H9810_00595</name>
</gene>
<dbReference type="Pfam" id="PF05045">
    <property type="entry name" value="RgpF"/>
    <property type="match status" value="1"/>
</dbReference>
<reference evidence="1" key="2">
    <citation type="submission" date="2021-04" db="EMBL/GenBank/DDBJ databases">
        <authorList>
            <person name="Gilroy R."/>
        </authorList>
    </citation>
    <scope>NUCLEOTIDE SEQUENCE</scope>
    <source>
        <strain evidence="1">3436</strain>
    </source>
</reference>
<evidence type="ECO:0000313" key="2">
    <source>
        <dbReference type="Proteomes" id="UP000824031"/>
    </source>
</evidence>
<proteinExistence type="predicted"/>
<dbReference type="Proteomes" id="UP000824031">
    <property type="component" value="Unassembled WGS sequence"/>
</dbReference>
<evidence type="ECO:0000313" key="1">
    <source>
        <dbReference type="EMBL" id="HIZ47204.1"/>
    </source>
</evidence>
<dbReference type="EMBL" id="DXBO01000011">
    <property type="protein sequence ID" value="HIZ47204.1"/>
    <property type="molecule type" value="Genomic_DNA"/>
</dbReference>